<dbReference type="FunFam" id="3.40.50.300:FF:000425">
    <property type="entry name" value="Probable ABC transporter, ATP-binding subunit"/>
    <property type="match status" value="1"/>
</dbReference>
<comment type="similarity">
    <text evidence="1">Belongs to the ABC transporter superfamily.</text>
</comment>
<proteinExistence type="inferred from homology"/>
<dbReference type="GO" id="GO:0016887">
    <property type="term" value="F:ATP hydrolysis activity"/>
    <property type="evidence" value="ECO:0007669"/>
    <property type="project" value="InterPro"/>
</dbReference>
<dbReference type="RefSeq" id="WP_153757817.1">
    <property type="nucleotide sequence ID" value="NZ_CP045851.1"/>
</dbReference>
<name>A0A5Q2RGH9_9ACTN</name>
<evidence type="ECO:0000256" key="5">
    <source>
        <dbReference type="ARBA" id="ARBA00066388"/>
    </source>
</evidence>
<dbReference type="GO" id="GO:0005524">
    <property type="term" value="F:ATP binding"/>
    <property type="evidence" value="ECO:0007669"/>
    <property type="project" value="UniProtKB-KW"/>
</dbReference>
<dbReference type="Pfam" id="PF00005">
    <property type="entry name" value="ABC_tran"/>
    <property type="match status" value="1"/>
</dbReference>
<dbReference type="Gene3D" id="3.10.580.10">
    <property type="entry name" value="CBS-domain"/>
    <property type="match status" value="1"/>
</dbReference>
<evidence type="ECO:0000313" key="7">
    <source>
        <dbReference type="EMBL" id="QGG93711.1"/>
    </source>
</evidence>
<dbReference type="InterPro" id="IPR003439">
    <property type="entry name" value="ABC_transporter-like_ATP-bd"/>
</dbReference>
<dbReference type="EMBL" id="CP045851">
    <property type="protein sequence ID" value="QGG93711.1"/>
    <property type="molecule type" value="Genomic_DNA"/>
</dbReference>
<keyword evidence="8" id="KW-1185">Reference proteome</keyword>
<evidence type="ECO:0000256" key="3">
    <source>
        <dbReference type="ARBA" id="ARBA00022741"/>
    </source>
</evidence>
<reference evidence="7 8" key="1">
    <citation type="submission" date="2019-11" db="EMBL/GenBank/DDBJ databases">
        <authorList>
            <person name="He Y."/>
        </authorList>
    </citation>
    <scope>NUCLEOTIDE SEQUENCE [LARGE SCALE GENOMIC DNA]</scope>
    <source>
        <strain evidence="7 8">SCSIO 58843</strain>
    </source>
</reference>
<dbReference type="InterPro" id="IPR046342">
    <property type="entry name" value="CBS_dom_sf"/>
</dbReference>
<evidence type="ECO:0000256" key="1">
    <source>
        <dbReference type="ARBA" id="ARBA00005417"/>
    </source>
</evidence>
<dbReference type="GO" id="GO:0015418">
    <property type="term" value="F:ABC-type quaternary ammonium compound transporting activity"/>
    <property type="evidence" value="ECO:0007669"/>
    <property type="project" value="UniProtKB-EC"/>
</dbReference>
<dbReference type="InterPro" id="IPR017871">
    <property type="entry name" value="ABC_transporter-like_CS"/>
</dbReference>
<dbReference type="Gene3D" id="3.40.50.300">
    <property type="entry name" value="P-loop containing nucleotide triphosphate hydrolases"/>
    <property type="match status" value="1"/>
</dbReference>
<evidence type="ECO:0000256" key="2">
    <source>
        <dbReference type="ARBA" id="ARBA00022448"/>
    </source>
</evidence>
<dbReference type="EC" id="7.6.2.9" evidence="5"/>
<dbReference type="InterPro" id="IPR000644">
    <property type="entry name" value="CBS_dom"/>
</dbReference>
<dbReference type="KEGG" id="atq:GH723_00505"/>
<gene>
    <name evidence="7" type="ORF">GH723_00505</name>
</gene>
<keyword evidence="4 7" id="KW-0067">ATP-binding</keyword>
<dbReference type="AlphaFoldDB" id="A0A5Q2RGH9"/>
<feature type="domain" description="AAA+ ATPase" evidence="6">
    <location>
        <begin position="37"/>
        <end position="222"/>
    </location>
</feature>
<keyword evidence="2" id="KW-0813">Transport</keyword>
<keyword evidence="3" id="KW-0547">Nucleotide-binding</keyword>
<protein>
    <recommendedName>
        <fullName evidence="5">ABC-type quaternary amine transporter</fullName>
        <ecNumber evidence="5">7.6.2.9</ecNumber>
    </recommendedName>
</protein>
<dbReference type="SUPFAM" id="SSF52540">
    <property type="entry name" value="P-loop containing nucleoside triphosphate hydrolases"/>
    <property type="match status" value="1"/>
</dbReference>
<dbReference type="PANTHER" id="PTHR43117">
    <property type="entry name" value="OSMOPROTECTANT IMPORT ATP-BINDING PROTEIN OSMV"/>
    <property type="match status" value="1"/>
</dbReference>
<evidence type="ECO:0000256" key="4">
    <source>
        <dbReference type="ARBA" id="ARBA00022840"/>
    </source>
</evidence>
<dbReference type="InterPro" id="IPR003593">
    <property type="entry name" value="AAA+_ATPase"/>
</dbReference>
<dbReference type="PANTHER" id="PTHR43117:SF4">
    <property type="entry name" value="OSMOPROTECTANT IMPORT ATP-BINDING PROTEIN OSMV"/>
    <property type="match status" value="1"/>
</dbReference>
<dbReference type="PROSITE" id="PS00211">
    <property type="entry name" value="ABC_TRANSPORTER_1"/>
    <property type="match status" value="1"/>
</dbReference>
<dbReference type="Pfam" id="PF00571">
    <property type="entry name" value="CBS"/>
    <property type="match status" value="1"/>
</dbReference>
<dbReference type="InterPro" id="IPR027417">
    <property type="entry name" value="P-loop_NTPase"/>
</dbReference>
<evidence type="ECO:0000259" key="6">
    <source>
        <dbReference type="SMART" id="SM00382"/>
    </source>
</evidence>
<dbReference type="SUPFAM" id="SSF54631">
    <property type="entry name" value="CBS-domain pair"/>
    <property type="match status" value="1"/>
</dbReference>
<accession>A0A5Q2RGH9</accession>
<dbReference type="SMART" id="SM00382">
    <property type="entry name" value="AAA"/>
    <property type="match status" value="1"/>
</dbReference>
<organism evidence="7 8">
    <name type="scientific">Actinomarinicola tropica</name>
    <dbReference type="NCBI Taxonomy" id="2789776"/>
    <lineage>
        <taxon>Bacteria</taxon>
        <taxon>Bacillati</taxon>
        <taxon>Actinomycetota</taxon>
        <taxon>Acidimicrobiia</taxon>
        <taxon>Acidimicrobiales</taxon>
        <taxon>Iamiaceae</taxon>
        <taxon>Actinomarinicola</taxon>
    </lineage>
</organism>
<evidence type="ECO:0000313" key="8">
    <source>
        <dbReference type="Proteomes" id="UP000334019"/>
    </source>
</evidence>
<dbReference type="Proteomes" id="UP000334019">
    <property type="component" value="Chromosome"/>
</dbReference>
<sequence>MATTEGGDVAIRLSGVEKRFPGAASPAVTSLDLEVPQGRIVTFVGPSGCGKTTTLKMINRLIEPTDGTIEVLGRDVLSMKKAELRRQIGYVIQQIGLFPHKTVAANIGTVPHLLGWSKQRIAERVDELVDLVGLERTMLRRYPAELSGGQQQRVGVARALAADPPILLMDEPYSAVDPIVRARLQDELLALQRRVQKTIVLVTHDIDEAIKLGDEVVLFQVGGVVAQQGPPAEVLAAPASAFVEEFLGRERGLKRLALLTVADVALTTGWAVEASAPPSEALAVMAANALTWIGVRDGDRLLGWTWGRDLDGVDAVGEAPLHGFLAEVRPDTPLREALDGIVGSRTRVAVVTDDDGRYQGMLTVADISEGISPDAAGHDERG</sequence>